<keyword evidence="3" id="KW-0560">Oxidoreductase</keyword>
<dbReference type="SUPFAM" id="SSF51735">
    <property type="entry name" value="NAD(P)-binding Rossmann-fold domains"/>
    <property type="match status" value="1"/>
</dbReference>
<dbReference type="InterPro" id="IPR011032">
    <property type="entry name" value="GroES-like_sf"/>
</dbReference>
<organism evidence="6 7">
    <name type="scientific">Domibacillus aminovorans</name>
    <dbReference type="NCBI Taxonomy" id="29332"/>
    <lineage>
        <taxon>Bacteria</taxon>
        <taxon>Bacillati</taxon>
        <taxon>Bacillota</taxon>
        <taxon>Bacilli</taxon>
        <taxon>Bacillales</taxon>
        <taxon>Bacillaceae</taxon>
        <taxon>Domibacillus</taxon>
    </lineage>
</organism>
<protein>
    <submittedName>
        <fullName evidence="6">Zn-dependent alcohol dehydrogenase</fullName>
    </submittedName>
</protein>
<evidence type="ECO:0000313" key="6">
    <source>
        <dbReference type="EMBL" id="OAH54526.1"/>
    </source>
</evidence>
<dbReference type="InterPro" id="IPR050129">
    <property type="entry name" value="Zn_alcohol_dh"/>
</dbReference>
<sequence>MDALLKTKYGVGNVELLPVSEPECPDDGVKIDVAYTGICGTDLHIYHETFKSYPPVIMGHEFSGVIAEVGKNVTKVKTGDRVAVLGSTAVTCGSCEYCQTGYYMFCKDRRGMGHGVNGSFTKYTVVREDMVYKIPDSVSLEEAALSEPLACAVQAIEELTTIQVGDTVLLSGPGPIGLICLSLLAMKGCKIIVAGTSADATRLELAKELGADIVVDVINEDLQAIVLKETNGKGVDVTVECAGAGPSVSSCLSALKQRGKHIQVGIAGKEMTLDFDTVLYKQLQVFGSLAHSITTWERVMNILEQKKINLAPIITHKLPLTEWEAAFELCEQKQCGKVLLSHNA</sequence>
<dbReference type="SMART" id="SM00829">
    <property type="entry name" value="PKS_ER"/>
    <property type="match status" value="1"/>
</dbReference>
<dbReference type="Gene3D" id="3.90.180.10">
    <property type="entry name" value="Medium-chain alcohol dehydrogenases, catalytic domain"/>
    <property type="match status" value="1"/>
</dbReference>
<evidence type="ECO:0000256" key="3">
    <source>
        <dbReference type="ARBA" id="ARBA00023002"/>
    </source>
</evidence>
<comment type="cofactor">
    <cofactor evidence="4">
        <name>Zn(2+)</name>
        <dbReference type="ChEBI" id="CHEBI:29105"/>
    </cofactor>
</comment>
<dbReference type="Gene3D" id="3.40.50.720">
    <property type="entry name" value="NAD(P)-binding Rossmann-like Domain"/>
    <property type="match status" value="1"/>
</dbReference>
<keyword evidence="2 4" id="KW-0862">Zinc</keyword>
<proteinExistence type="inferred from homology"/>
<evidence type="ECO:0000256" key="1">
    <source>
        <dbReference type="ARBA" id="ARBA00022723"/>
    </source>
</evidence>
<comment type="similarity">
    <text evidence="4">Belongs to the zinc-containing alcohol dehydrogenase family.</text>
</comment>
<evidence type="ECO:0000313" key="7">
    <source>
        <dbReference type="Proteomes" id="UP000077271"/>
    </source>
</evidence>
<dbReference type="EMBL" id="LQWZ01000033">
    <property type="protein sequence ID" value="OAH54526.1"/>
    <property type="molecule type" value="Genomic_DNA"/>
</dbReference>
<dbReference type="Pfam" id="PF08240">
    <property type="entry name" value="ADH_N"/>
    <property type="match status" value="1"/>
</dbReference>
<dbReference type="PANTHER" id="PTHR43401">
    <property type="entry name" value="L-THREONINE 3-DEHYDROGENASE"/>
    <property type="match status" value="1"/>
</dbReference>
<keyword evidence="1 4" id="KW-0479">Metal-binding</keyword>
<dbReference type="InterPro" id="IPR013154">
    <property type="entry name" value="ADH-like_N"/>
</dbReference>
<dbReference type="SUPFAM" id="SSF50129">
    <property type="entry name" value="GroES-like"/>
    <property type="match status" value="1"/>
</dbReference>
<dbReference type="RefSeq" id="WP_034286710.1">
    <property type="nucleotide sequence ID" value="NZ_LQWZ01000033.1"/>
</dbReference>
<dbReference type="InterPro" id="IPR036291">
    <property type="entry name" value="NAD(P)-bd_dom_sf"/>
</dbReference>
<dbReference type="GO" id="GO:0008270">
    <property type="term" value="F:zinc ion binding"/>
    <property type="evidence" value="ECO:0007669"/>
    <property type="project" value="InterPro"/>
</dbReference>
<evidence type="ECO:0000256" key="4">
    <source>
        <dbReference type="RuleBase" id="RU361277"/>
    </source>
</evidence>
<name>A0A177KNG6_9BACI</name>
<reference evidence="6 7" key="1">
    <citation type="submission" date="2016-01" db="EMBL/GenBank/DDBJ databases">
        <title>Investigation of taxonomic status of Bacillus aminovorans.</title>
        <authorList>
            <person name="Verma A."/>
            <person name="Pal Y."/>
            <person name="Krishnamurthi S."/>
        </authorList>
    </citation>
    <scope>NUCLEOTIDE SEQUENCE [LARGE SCALE GENOMIC DNA]</scope>
    <source>
        <strain evidence="6 7">DSM 4337</strain>
    </source>
</reference>
<gene>
    <name evidence="6" type="ORF">AWH48_07995</name>
</gene>
<dbReference type="Proteomes" id="UP000077271">
    <property type="component" value="Unassembled WGS sequence"/>
</dbReference>
<dbReference type="AlphaFoldDB" id="A0A177KNG6"/>
<dbReference type="InterPro" id="IPR013149">
    <property type="entry name" value="ADH-like_C"/>
</dbReference>
<dbReference type="GO" id="GO:0016491">
    <property type="term" value="F:oxidoreductase activity"/>
    <property type="evidence" value="ECO:0007669"/>
    <property type="project" value="UniProtKB-KW"/>
</dbReference>
<accession>A0A177KNG6</accession>
<dbReference type="Pfam" id="PF00107">
    <property type="entry name" value="ADH_zinc_N"/>
    <property type="match status" value="1"/>
</dbReference>
<evidence type="ECO:0000256" key="2">
    <source>
        <dbReference type="ARBA" id="ARBA00022833"/>
    </source>
</evidence>
<dbReference type="PANTHER" id="PTHR43401:SF2">
    <property type="entry name" value="L-THREONINE 3-DEHYDROGENASE"/>
    <property type="match status" value="1"/>
</dbReference>
<comment type="caution">
    <text evidence="6">The sequence shown here is derived from an EMBL/GenBank/DDBJ whole genome shotgun (WGS) entry which is preliminary data.</text>
</comment>
<dbReference type="InterPro" id="IPR002328">
    <property type="entry name" value="ADH_Zn_CS"/>
</dbReference>
<dbReference type="OrthoDB" id="9770238at2"/>
<feature type="domain" description="Enoyl reductase (ER)" evidence="5">
    <location>
        <begin position="10"/>
        <end position="340"/>
    </location>
</feature>
<dbReference type="InterPro" id="IPR020843">
    <property type="entry name" value="ER"/>
</dbReference>
<dbReference type="PROSITE" id="PS00059">
    <property type="entry name" value="ADH_ZINC"/>
    <property type="match status" value="1"/>
</dbReference>
<evidence type="ECO:0000259" key="5">
    <source>
        <dbReference type="SMART" id="SM00829"/>
    </source>
</evidence>